<dbReference type="PROSITE" id="PS00216">
    <property type="entry name" value="SUGAR_TRANSPORT_1"/>
    <property type="match status" value="1"/>
</dbReference>
<feature type="transmembrane region" description="Helical" evidence="5">
    <location>
        <begin position="9"/>
        <end position="28"/>
    </location>
</feature>
<keyword evidence="2 5" id="KW-0812">Transmembrane</keyword>
<feature type="transmembrane region" description="Helical" evidence="5">
    <location>
        <begin position="165"/>
        <end position="185"/>
    </location>
</feature>
<dbReference type="CDD" id="cd17325">
    <property type="entry name" value="MFS_MdtG_SLC18_like"/>
    <property type="match status" value="1"/>
</dbReference>
<dbReference type="InterPro" id="IPR020846">
    <property type="entry name" value="MFS_dom"/>
</dbReference>
<feature type="domain" description="Major facilitator superfamily (MFS) profile" evidence="6">
    <location>
        <begin position="1"/>
        <end position="400"/>
    </location>
</feature>
<dbReference type="EMBL" id="JAMQOQ010000002">
    <property type="protein sequence ID" value="MDS0294105.1"/>
    <property type="molecule type" value="Genomic_DNA"/>
</dbReference>
<dbReference type="InterPro" id="IPR011701">
    <property type="entry name" value="MFS"/>
</dbReference>
<evidence type="ECO:0000313" key="7">
    <source>
        <dbReference type="EMBL" id="MDS0294105.1"/>
    </source>
</evidence>
<evidence type="ECO:0000256" key="2">
    <source>
        <dbReference type="ARBA" id="ARBA00022692"/>
    </source>
</evidence>
<comment type="subcellular location">
    <subcellularLocation>
        <location evidence="1">Membrane</location>
        <topology evidence="1">Multi-pass membrane protein</topology>
    </subcellularLocation>
</comment>
<evidence type="ECO:0000256" key="1">
    <source>
        <dbReference type="ARBA" id="ARBA00004141"/>
    </source>
</evidence>
<feature type="transmembrane region" description="Helical" evidence="5">
    <location>
        <begin position="246"/>
        <end position="267"/>
    </location>
</feature>
<evidence type="ECO:0000256" key="5">
    <source>
        <dbReference type="SAM" id="Phobius"/>
    </source>
</evidence>
<feature type="transmembrane region" description="Helical" evidence="5">
    <location>
        <begin position="66"/>
        <end position="85"/>
    </location>
</feature>
<feature type="transmembrane region" description="Helical" evidence="5">
    <location>
        <begin position="308"/>
        <end position="330"/>
    </location>
</feature>
<proteinExistence type="predicted"/>
<gene>
    <name evidence="7" type="ORF">NDI79_07965</name>
</gene>
<accession>A0ABU2FZZ5</accession>
<sequence length="416" mass="42841">MADSLGNSFLIVVLPLYITSGVVGGGTFGLAPALVTGIILSAYGFFNSALQPFVGKLSDRTGKRRIFVVVGLLVLTVANFAYSLVDSYGAILLIRLGQGLGVAFTIPATVALVNELAADTARGESMGTFNTFRMVGFGLGPVVAGAVINRGPYRVFGRALTGFEAAFYVATVSALLGAVLVTLLVSDPEVSEEEEASAGEDLNIAVRDHVGDNLLDPVFTLGLASLFIAIGIALLEPLQTQVNSALGQSATMFGIEFASFTLAQVLLQRPIGMWSDEYGRRPFILAGLLLLIPATFVEGFVVTPLGMVVARFVQGVAGAAVLAPAMALAGDIAAGRSSGTTMSVLTMSFGLGVAIGPLSAGYLSGVELPVGQPYATPFVFGALLALVGFVLVYTQVEETVQANASPDSGPSPSSSD</sequence>
<protein>
    <submittedName>
        <fullName evidence="7">MFS transporter</fullName>
    </submittedName>
</protein>
<dbReference type="InterPro" id="IPR036259">
    <property type="entry name" value="MFS_trans_sf"/>
</dbReference>
<evidence type="ECO:0000256" key="4">
    <source>
        <dbReference type="ARBA" id="ARBA00023136"/>
    </source>
</evidence>
<dbReference type="Proteomes" id="UP001254813">
    <property type="component" value="Unassembled WGS sequence"/>
</dbReference>
<dbReference type="Gene3D" id="1.20.1250.20">
    <property type="entry name" value="MFS general substrate transporter like domains"/>
    <property type="match status" value="2"/>
</dbReference>
<organism evidence="7 8">
    <name type="scientific">Halogeometricum luteum</name>
    <dbReference type="NCBI Taxonomy" id="2950537"/>
    <lineage>
        <taxon>Archaea</taxon>
        <taxon>Methanobacteriati</taxon>
        <taxon>Methanobacteriota</taxon>
        <taxon>Stenosarchaea group</taxon>
        <taxon>Halobacteria</taxon>
        <taxon>Halobacteriales</taxon>
        <taxon>Haloferacaceae</taxon>
        <taxon>Halogeometricum</taxon>
    </lineage>
</organism>
<dbReference type="PANTHER" id="PTHR23518">
    <property type="entry name" value="C-METHYLTRANSFERASE"/>
    <property type="match status" value="1"/>
</dbReference>
<feature type="transmembrane region" description="Helical" evidence="5">
    <location>
        <begin position="283"/>
        <end position="302"/>
    </location>
</feature>
<dbReference type="Pfam" id="PF07690">
    <property type="entry name" value="MFS_1"/>
    <property type="match status" value="1"/>
</dbReference>
<reference evidence="7 8" key="1">
    <citation type="submission" date="2022-06" db="EMBL/GenBank/DDBJ databases">
        <title>Halogeometricum sp. a new haloarchaeum isolate from saline soil.</title>
        <authorList>
            <person name="Strakova D."/>
            <person name="Galisteo C."/>
            <person name="Sanchez-Porro C."/>
            <person name="Ventosa A."/>
        </authorList>
    </citation>
    <scope>NUCLEOTIDE SEQUENCE [LARGE SCALE GENOMIC DNA]</scope>
    <source>
        <strain evidence="8">S3BR25-2</strain>
    </source>
</reference>
<feature type="transmembrane region" description="Helical" evidence="5">
    <location>
        <begin position="374"/>
        <end position="393"/>
    </location>
</feature>
<dbReference type="SUPFAM" id="SSF103473">
    <property type="entry name" value="MFS general substrate transporter"/>
    <property type="match status" value="2"/>
</dbReference>
<feature type="transmembrane region" description="Helical" evidence="5">
    <location>
        <begin position="91"/>
        <end position="113"/>
    </location>
</feature>
<keyword evidence="4 5" id="KW-0472">Membrane</keyword>
<feature type="transmembrane region" description="Helical" evidence="5">
    <location>
        <begin position="214"/>
        <end position="234"/>
    </location>
</feature>
<dbReference type="InterPro" id="IPR005829">
    <property type="entry name" value="Sugar_transporter_CS"/>
</dbReference>
<evidence type="ECO:0000313" key="8">
    <source>
        <dbReference type="Proteomes" id="UP001254813"/>
    </source>
</evidence>
<name>A0ABU2FZZ5_9EURY</name>
<keyword evidence="8" id="KW-1185">Reference proteome</keyword>
<evidence type="ECO:0000256" key="3">
    <source>
        <dbReference type="ARBA" id="ARBA00022989"/>
    </source>
</evidence>
<comment type="caution">
    <text evidence="7">The sequence shown here is derived from an EMBL/GenBank/DDBJ whole genome shotgun (WGS) entry which is preliminary data.</text>
</comment>
<dbReference type="PROSITE" id="PS50850">
    <property type="entry name" value="MFS"/>
    <property type="match status" value="1"/>
</dbReference>
<evidence type="ECO:0000259" key="6">
    <source>
        <dbReference type="PROSITE" id="PS50850"/>
    </source>
</evidence>
<feature type="transmembrane region" description="Helical" evidence="5">
    <location>
        <begin position="34"/>
        <end position="54"/>
    </location>
</feature>
<feature type="transmembrane region" description="Helical" evidence="5">
    <location>
        <begin position="342"/>
        <end position="362"/>
    </location>
</feature>
<feature type="transmembrane region" description="Helical" evidence="5">
    <location>
        <begin position="134"/>
        <end position="153"/>
    </location>
</feature>
<keyword evidence="3 5" id="KW-1133">Transmembrane helix</keyword>
<dbReference type="PANTHER" id="PTHR23518:SF2">
    <property type="entry name" value="MAJOR FACILITATOR SUPERFAMILY TRANSPORTER"/>
    <property type="match status" value="1"/>
</dbReference>